<dbReference type="NCBIfam" id="TIGR00494">
    <property type="entry name" value="crcB"/>
    <property type="match status" value="1"/>
</dbReference>
<dbReference type="GO" id="GO:0046872">
    <property type="term" value="F:metal ion binding"/>
    <property type="evidence" value="ECO:0007669"/>
    <property type="project" value="UniProtKB-KW"/>
</dbReference>
<keyword evidence="6 12" id="KW-0915">Sodium</keyword>
<comment type="activity regulation">
    <text evidence="12">Na(+) is not transported, but it plays an essential structural role and its presence is essential for fluoride channel function.</text>
</comment>
<comment type="catalytic activity">
    <reaction evidence="11">
        <text>fluoride(in) = fluoride(out)</text>
        <dbReference type="Rhea" id="RHEA:76159"/>
        <dbReference type="ChEBI" id="CHEBI:17051"/>
    </reaction>
    <physiologicalReaction direction="left-to-right" evidence="11">
        <dbReference type="Rhea" id="RHEA:76160"/>
    </physiologicalReaction>
</comment>
<dbReference type="PANTHER" id="PTHR28259">
    <property type="entry name" value="FLUORIDE EXPORT PROTEIN 1-RELATED"/>
    <property type="match status" value="1"/>
</dbReference>
<dbReference type="Proteomes" id="UP000243778">
    <property type="component" value="Unassembled WGS sequence"/>
</dbReference>
<evidence type="ECO:0000256" key="11">
    <source>
        <dbReference type="ARBA" id="ARBA00035585"/>
    </source>
</evidence>
<keyword evidence="2 12" id="KW-1003">Cell membrane</keyword>
<evidence type="ECO:0000313" key="14">
    <source>
        <dbReference type="Proteomes" id="UP000243778"/>
    </source>
</evidence>
<feature type="transmembrane region" description="Helical" evidence="12">
    <location>
        <begin position="68"/>
        <end position="86"/>
    </location>
</feature>
<feature type="transmembrane region" description="Helical" evidence="12">
    <location>
        <begin position="98"/>
        <end position="119"/>
    </location>
</feature>
<keyword evidence="5 12" id="KW-1133">Transmembrane helix</keyword>
<dbReference type="RefSeq" id="WP_090230926.1">
    <property type="nucleotide sequence ID" value="NZ_FNNU01000005.1"/>
</dbReference>
<dbReference type="EMBL" id="FNNU01000005">
    <property type="protein sequence ID" value="SDX68262.1"/>
    <property type="molecule type" value="Genomic_DNA"/>
</dbReference>
<name>A0A1H3DP16_9PSED</name>
<evidence type="ECO:0000256" key="9">
    <source>
        <dbReference type="ARBA" id="ARBA00023303"/>
    </source>
</evidence>
<dbReference type="HAMAP" id="MF_00454">
    <property type="entry name" value="FluC"/>
    <property type="match status" value="1"/>
</dbReference>
<evidence type="ECO:0000256" key="5">
    <source>
        <dbReference type="ARBA" id="ARBA00022989"/>
    </source>
</evidence>
<dbReference type="NCBIfam" id="NF010830">
    <property type="entry name" value="PRK14234.1"/>
    <property type="match status" value="1"/>
</dbReference>
<keyword evidence="12" id="KW-0479">Metal-binding</keyword>
<feature type="binding site" evidence="12">
    <location>
        <position position="79"/>
    </location>
    <ligand>
        <name>Na(+)</name>
        <dbReference type="ChEBI" id="CHEBI:29101"/>
        <note>structural</note>
    </ligand>
</feature>
<proteinExistence type="inferred from homology"/>
<dbReference type="OrthoDB" id="9806299at2"/>
<comment type="function">
    <text evidence="12">Fluoride-specific ion channel. Important for reducing fluoride concentration in the cell, thus reducing its toxicity.</text>
</comment>
<evidence type="ECO:0000256" key="1">
    <source>
        <dbReference type="ARBA" id="ARBA00004651"/>
    </source>
</evidence>
<gene>
    <name evidence="12" type="primary">fluC</name>
    <name evidence="12" type="synonym">crcB</name>
    <name evidence="13" type="ORF">SAMN05216287_3504</name>
</gene>
<keyword evidence="14" id="KW-1185">Reference proteome</keyword>
<dbReference type="InterPro" id="IPR003691">
    <property type="entry name" value="FluC"/>
</dbReference>
<keyword evidence="9 12" id="KW-0407">Ion channel</keyword>
<evidence type="ECO:0000256" key="4">
    <source>
        <dbReference type="ARBA" id="ARBA00022692"/>
    </source>
</evidence>
<keyword evidence="12" id="KW-0813">Transport</keyword>
<evidence type="ECO:0000256" key="3">
    <source>
        <dbReference type="ARBA" id="ARBA00022519"/>
    </source>
</evidence>
<comment type="similarity">
    <text evidence="10 12">Belongs to the fluoride channel Fluc/FEX (TC 1.A.43) family.</text>
</comment>
<accession>A0A1H3DP16</accession>
<reference evidence="14" key="1">
    <citation type="submission" date="2016-10" db="EMBL/GenBank/DDBJ databases">
        <authorList>
            <person name="Varghese N."/>
            <person name="Submissions S."/>
        </authorList>
    </citation>
    <scope>NUCLEOTIDE SEQUENCE [LARGE SCALE GENOMIC DNA]</scope>
    <source>
        <strain evidence="14">NRRL B-59562</strain>
    </source>
</reference>
<dbReference type="PANTHER" id="PTHR28259:SF1">
    <property type="entry name" value="FLUORIDE EXPORT PROTEIN 1-RELATED"/>
    <property type="match status" value="1"/>
</dbReference>
<evidence type="ECO:0000313" key="13">
    <source>
        <dbReference type="EMBL" id="SDX68262.1"/>
    </source>
</evidence>
<protein>
    <recommendedName>
        <fullName evidence="12">Fluoride-specific ion channel FluC</fullName>
    </recommendedName>
</protein>
<sequence>MIRLIIAVALGGALGSVARFLTSAWMVSHWPRHYFLGTFAVNIVGCLAIGYLYGLFLIRTDLPIELRVGLTVGVLGGLTTFSSFSMEVVRLFEGGQTGLAIGYLGCSILGGLLAVWAGLSFARL</sequence>
<dbReference type="Pfam" id="PF02537">
    <property type="entry name" value="CRCB"/>
    <property type="match status" value="1"/>
</dbReference>
<dbReference type="GO" id="GO:0140114">
    <property type="term" value="P:cellular detoxification of fluoride"/>
    <property type="evidence" value="ECO:0007669"/>
    <property type="project" value="UniProtKB-UniRule"/>
</dbReference>
<organism evidence="13 14">
    <name type="scientific">Pseudomonas kuykendallii</name>
    <dbReference type="NCBI Taxonomy" id="1007099"/>
    <lineage>
        <taxon>Bacteria</taxon>
        <taxon>Pseudomonadati</taxon>
        <taxon>Pseudomonadota</taxon>
        <taxon>Gammaproteobacteria</taxon>
        <taxon>Pseudomonadales</taxon>
        <taxon>Pseudomonadaceae</taxon>
        <taxon>Pseudomonas</taxon>
    </lineage>
</organism>
<dbReference type="GO" id="GO:0005886">
    <property type="term" value="C:plasma membrane"/>
    <property type="evidence" value="ECO:0007669"/>
    <property type="project" value="UniProtKB-SubCell"/>
</dbReference>
<comment type="subcellular location">
    <subcellularLocation>
        <location evidence="1 12">Cell membrane</location>
        <topology evidence="1 12">Multi-pass membrane protein</topology>
    </subcellularLocation>
</comment>
<evidence type="ECO:0000256" key="12">
    <source>
        <dbReference type="HAMAP-Rule" id="MF_00454"/>
    </source>
</evidence>
<evidence type="ECO:0000256" key="7">
    <source>
        <dbReference type="ARBA" id="ARBA00023065"/>
    </source>
</evidence>
<evidence type="ECO:0000256" key="8">
    <source>
        <dbReference type="ARBA" id="ARBA00023136"/>
    </source>
</evidence>
<keyword evidence="7 12" id="KW-0406">Ion transport</keyword>
<evidence type="ECO:0000256" key="6">
    <source>
        <dbReference type="ARBA" id="ARBA00023053"/>
    </source>
</evidence>
<feature type="transmembrane region" description="Helical" evidence="12">
    <location>
        <begin position="34"/>
        <end position="56"/>
    </location>
</feature>
<dbReference type="STRING" id="1007099.SAMN05216287_3504"/>
<feature type="binding site" evidence="12">
    <location>
        <position position="76"/>
    </location>
    <ligand>
        <name>Na(+)</name>
        <dbReference type="ChEBI" id="CHEBI:29101"/>
        <note>structural</note>
    </ligand>
</feature>
<keyword evidence="3" id="KW-0997">Cell inner membrane</keyword>
<keyword evidence="4 12" id="KW-0812">Transmembrane</keyword>
<evidence type="ECO:0000256" key="10">
    <source>
        <dbReference type="ARBA" id="ARBA00035120"/>
    </source>
</evidence>
<evidence type="ECO:0000256" key="2">
    <source>
        <dbReference type="ARBA" id="ARBA00022475"/>
    </source>
</evidence>
<dbReference type="AlphaFoldDB" id="A0A1H3DP16"/>
<dbReference type="GO" id="GO:0062054">
    <property type="term" value="F:fluoride channel activity"/>
    <property type="evidence" value="ECO:0007669"/>
    <property type="project" value="UniProtKB-UniRule"/>
</dbReference>
<keyword evidence="8 12" id="KW-0472">Membrane</keyword>